<proteinExistence type="predicted"/>
<evidence type="ECO:0000256" key="1">
    <source>
        <dbReference type="SAM" id="MobiDB-lite"/>
    </source>
</evidence>
<name>A0A6A4HA25_9AGAR</name>
<sequence length="289" mass="31335">MNVVIFGQSGAGDRAVANCGVKRLADTLDWKSELPVAGWFRAKVPRFVAGVHDMEYRDWSRGVSLPDNDHWERAWPGKGKAREPICPPTGPRRQDPAQPDTTEELEDALDCPVAGTAMEPPVWNKASWKVWVLEMQQIGSENGKEDCRQRRDPQTEQPVLVLAAPLCMETDGLRAETVGEWLVEGGGTLDEEALGGCRGNTMVTPLGRGPRGARYGSVALALFFVVQHGRQLSSSGCTCTSNGDKGVGLGVRSQRVKQVHATQVTSSMSPGRRLDNPEVSGGSISYLLI</sequence>
<evidence type="ECO:0000313" key="2">
    <source>
        <dbReference type="EMBL" id="KAE9394194.1"/>
    </source>
</evidence>
<reference evidence="2" key="1">
    <citation type="journal article" date="2019" name="Environ. Microbiol.">
        <title>Fungal ecological strategies reflected in gene transcription - a case study of two litter decomposers.</title>
        <authorList>
            <person name="Barbi F."/>
            <person name="Kohler A."/>
            <person name="Barry K."/>
            <person name="Baskaran P."/>
            <person name="Daum C."/>
            <person name="Fauchery L."/>
            <person name="Ihrmark K."/>
            <person name="Kuo A."/>
            <person name="LaButti K."/>
            <person name="Lipzen A."/>
            <person name="Morin E."/>
            <person name="Grigoriev I.V."/>
            <person name="Henrissat B."/>
            <person name="Lindahl B."/>
            <person name="Martin F."/>
        </authorList>
    </citation>
    <scope>NUCLEOTIDE SEQUENCE</scope>
    <source>
        <strain evidence="2">JB14</strain>
    </source>
</reference>
<feature type="region of interest" description="Disordered" evidence="1">
    <location>
        <begin position="74"/>
        <end position="102"/>
    </location>
</feature>
<protein>
    <submittedName>
        <fullName evidence="2">Uncharacterized protein</fullName>
    </submittedName>
</protein>
<accession>A0A6A4HA25</accession>
<gene>
    <name evidence="2" type="ORF">BT96DRAFT_998741</name>
</gene>
<keyword evidence="3" id="KW-1185">Reference proteome</keyword>
<dbReference type="EMBL" id="ML769555">
    <property type="protein sequence ID" value="KAE9394194.1"/>
    <property type="molecule type" value="Genomic_DNA"/>
</dbReference>
<feature type="compositionally biased region" description="Basic and acidic residues" evidence="1">
    <location>
        <begin position="74"/>
        <end position="83"/>
    </location>
</feature>
<organism evidence="2 3">
    <name type="scientific">Gymnopus androsaceus JB14</name>
    <dbReference type="NCBI Taxonomy" id="1447944"/>
    <lineage>
        <taxon>Eukaryota</taxon>
        <taxon>Fungi</taxon>
        <taxon>Dikarya</taxon>
        <taxon>Basidiomycota</taxon>
        <taxon>Agaricomycotina</taxon>
        <taxon>Agaricomycetes</taxon>
        <taxon>Agaricomycetidae</taxon>
        <taxon>Agaricales</taxon>
        <taxon>Marasmiineae</taxon>
        <taxon>Omphalotaceae</taxon>
        <taxon>Gymnopus</taxon>
    </lineage>
</organism>
<evidence type="ECO:0000313" key="3">
    <source>
        <dbReference type="Proteomes" id="UP000799118"/>
    </source>
</evidence>
<dbReference type="AlphaFoldDB" id="A0A6A4HA25"/>
<dbReference type="Proteomes" id="UP000799118">
    <property type="component" value="Unassembled WGS sequence"/>
</dbReference>